<organism evidence="2 3">
    <name type="scientific">Aspergillus bertholletiae</name>
    <dbReference type="NCBI Taxonomy" id="1226010"/>
    <lineage>
        <taxon>Eukaryota</taxon>
        <taxon>Fungi</taxon>
        <taxon>Dikarya</taxon>
        <taxon>Ascomycota</taxon>
        <taxon>Pezizomycotina</taxon>
        <taxon>Eurotiomycetes</taxon>
        <taxon>Eurotiomycetidae</taxon>
        <taxon>Eurotiales</taxon>
        <taxon>Aspergillaceae</taxon>
        <taxon>Aspergillus</taxon>
        <taxon>Aspergillus subgen. Circumdati</taxon>
    </lineage>
</organism>
<proteinExistence type="predicted"/>
<protein>
    <submittedName>
        <fullName evidence="2">Uncharacterized protein</fullName>
    </submittedName>
</protein>
<feature type="region of interest" description="Disordered" evidence="1">
    <location>
        <begin position="115"/>
        <end position="138"/>
    </location>
</feature>
<name>A0A5N7BEM0_9EURO</name>
<reference evidence="2 3" key="1">
    <citation type="submission" date="2019-04" db="EMBL/GenBank/DDBJ databases">
        <title>Friends and foes A comparative genomics studyof 23 Aspergillus species from section Flavi.</title>
        <authorList>
            <consortium name="DOE Joint Genome Institute"/>
            <person name="Kjaerbolling I."/>
            <person name="Vesth T."/>
            <person name="Frisvad J.C."/>
            <person name="Nybo J.L."/>
            <person name="Theobald S."/>
            <person name="Kildgaard S."/>
            <person name="Isbrandt T."/>
            <person name="Kuo A."/>
            <person name="Sato A."/>
            <person name="Lyhne E.K."/>
            <person name="Kogle M.E."/>
            <person name="Wiebenga A."/>
            <person name="Kun R.S."/>
            <person name="Lubbers R.J."/>
            <person name="Makela M.R."/>
            <person name="Barry K."/>
            <person name="Chovatia M."/>
            <person name="Clum A."/>
            <person name="Daum C."/>
            <person name="Haridas S."/>
            <person name="He G."/>
            <person name="LaButti K."/>
            <person name="Lipzen A."/>
            <person name="Mondo S."/>
            <person name="Riley R."/>
            <person name="Salamov A."/>
            <person name="Simmons B.A."/>
            <person name="Magnuson J.K."/>
            <person name="Henrissat B."/>
            <person name="Mortensen U.H."/>
            <person name="Larsen T.O."/>
            <person name="Devries R.P."/>
            <person name="Grigoriev I.V."/>
            <person name="Machida M."/>
            <person name="Baker S.E."/>
            <person name="Andersen M.R."/>
        </authorList>
    </citation>
    <scope>NUCLEOTIDE SEQUENCE [LARGE SCALE GENOMIC DNA]</scope>
    <source>
        <strain evidence="2 3">IBT 29228</strain>
    </source>
</reference>
<dbReference type="EMBL" id="ML736184">
    <property type="protein sequence ID" value="KAE8380223.1"/>
    <property type="molecule type" value="Genomic_DNA"/>
</dbReference>
<dbReference type="AlphaFoldDB" id="A0A5N7BEM0"/>
<evidence type="ECO:0000256" key="1">
    <source>
        <dbReference type="SAM" id="MobiDB-lite"/>
    </source>
</evidence>
<dbReference type="Proteomes" id="UP000326198">
    <property type="component" value="Unassembled WGS sequence"/>
</dbReference>
<accession>A0A5N7BEM0</accession>
<gene>
    <name evidence="2" type="ORF">BDV26DRAFT_145839</name>
</gene>
<evidence type="ECO:0000313" key="3">
    <source>
        <dbReference type="Proteomes" id="UP000326198"/>
    </source>
</evidence>
<evidence type="ECO:0000313" key="2">
    <source>
        <dbReference type="EMBL" id="KAE8380223.1"/>
    </source>
</evidence>
<keyword evidence="3" id="KW-1185">Reference proteome</keyword>
<sequence>MGKWLSFFALGVCSSPMENKSPCIHLVLSSHPPFFINSLRRSLPLDRSQGGAPLRFPSINLHFTRLTLHNSLSTPSLSTSTRSESFPVSLALSSFSHVSSSFPFFFPSTTPFPWTRKKERQNKNTGLNERDQGISPSTQAKILAPTVQSISIIASPKSPAIKNPLQSSPAP</sequence>